<feature type="domain" description="N-acetyltransferase" evidence="3">
    <location>
        <begin position="1"/>
        <end position="152"/>
    </location>
</feature>
<evidence type="ECO:0000256" key="2">
    <source>
        <dbReference type="ARBA" id="ARBA00023315"/>
    </source>
</evidence>
<keyword evidence="1" id="KW-0808">Transferase</keyword>
<dbReference type="STRING" id="1903952.BIT28_15645"/>
<dbReference type="SUPFAM" id="SSF55729">
    <property type="entry name" value="Acyl-CoA N-acyltransferases (Nat)"/>
    <property type="match status" value="1"/>
</dbReference>
<dbReference type="CDD" id="cd04301">
    <property type="entry name" value="NAT_SF"/>
    <property type="match status" value="1"/>
</dbReference>
<dbReference type="RefSeq" id="WP_075762311.1">
    <property type="nucleotide sequence ID" value="NZ_MJIL01000046.1"/>
</dbReference>
<dbReference type="PANTHER" id="PTHR43877">
    <property type="entry name" value="AMINOALKYLPHOSPHONATE N-ACETYLTRANSFERASE-RELATED-RELATED"/>
    <property type="match status" value="1"/>
</dbReference>
<accession>A0A1Q9GZ20</accession>
<proteinExistence type="predicted"/>
<dbReference type="EMBL" id="MJIL01000046">
    <property type="protein sequence ID" value="OLQ80588.1"/>
    <property type="molecule type" value="Genomic_DNA"/>
</dbReference>
<protein>
    <recommendedName>
        <fullName evidence="3">N-acetyltransferase domain-containing protein</fullName>
    </recommendedName>
</protein>
<evidence type="ECO:0000259" key="3">
    <source>
        <dbReference type="PROSITE" id="PS51186"/>
    </source>
</evidence>
<dbReference type="InterPro" id="IPR016181">
    <property type="entry name" value="Acyl_CoA_acyltransferase"/>
</dbReference>
<evidence type="ECO:0000313" key="5">
    <source>
        <dbReference type="Proteomes" id="UP000186905"/>
    </source>
</evidence>
<keyword evidence="2" id="KW-0012">Acyltransferase</keyword>
<dbReference type="Gene3D" id="3.40.630.30">
    <property type="match status" value="1"/>
</dbReference>
<dbReference type="PANTHER" id="PTHR43877:SF2">
    <property type="entry name" value="AMINOALKYLPHOSPHONATE N-ACETYLTRANSFERASE-RELATED"/>
    <property type="match status" value="1"/>
</dbReference>
<gene>
    <name evidence="4" type="ORF">BIT28_15645</name>
</gene>
<dbReference type="Pfam" id="PF13673">
    <property type="entry name" value="Acetyltransf_10"/>
    <property type="match status" value="1"/>
</dbReference>
<dbReference type="OrthoDB" id="9789605at2"/>
<evidence type="ECO:0000313" key="4">
    <source>
        <dbReference type="EMBL" id="OLQ80588.1"/>
    </source>
</evidence>
<dbReference type="InterPro" id="IPR050832">
    <property type="entry name" value="Bact_Acetyltransf"/>
</dbReference>
<comment type="caution">
    <text evidence="4">The sequence shown here is derived from an EMBL/GenBank/DDBJ whole genome shotgun (WGS) entry which is preliminary data.</text>
</comment>
<dbReference type="AlphaFoldDB" id="A0A1Q9GZ20"/>
<dbReference type="GO" id="GO:0016747">
    <property type="term" value="F:acyltransferase activity, transferring groups other than amino-acyl groups"/>
    <property type="evidence" value="ECO:0007669"/>
    <property type="project" value="InterPro"/>
</dbReference>
<evidence type="ECO:0000256" key="1">
    <source>
        <dbReference type="ARBA" id="ARBA00022679"/>
    </source>
</evidence>
<dbReference type="InterPro" id="IPR000182">
    <property type="entry name" value="GNAT_dom"/>
</dbReference>
<name>A0A1Q9GZ20_9GAMM</name>
<dbReference type="Proteomes" id="UP000186905">
    <property type="component" value="Unassembled WGS sequence"/>
</dbReference>
<keyword evidence="5" id="KW-1185">Reference proteome</keyword>
<sequence>MIENAQENDIAEITVLIEHVIKTCIDVTDRDANDLVAHSVYNMLLWKKNKHNAAHLVYRFDNRIVGVVLVKEFWNITSLFVDPDYQGRGIGKALITEALAQCRVKSPKGLVRLSSSTHAQDFYRAIGFEQAGESKPLPGGCIPFQFVFNSID</sequence>
<reference evidence="4 5" key="1">
    <citation type="submission" date="2016-09" db="EMBL/GenBank/DDBJ databases">
        <title>Photobacterium proteolyticum sp. nov. a protease producing bacterium isolated from ocean sediments of Laizhou Bay.</title>
        <authorList>
            <person name="Li Y."/>
        </authorList>
    </citation>
    <scope>NUCLEOTIDE SEQUENCE [LARGE SCALE GENOMIC DNA]</scope>
    <source>
        <strain evidence="4 5">13-12</strain>
    </source>
</reference>
<dbReference type="PROSITE" id="PS51186">
    <property type="entry name" value="GNAT"/>
    <property type="match status" value="1"/>
</dbReference>
<organism evidence="4 5">
    <name type="scientific">Photobacterium proteolyticum</name>
    <dbReference type="NCBI Taxonomy" id="1903952"/>
    <lineage>
        <taxon>Bacteria</taxon>
        <taxon>Pseudomonadati</taxon>
        <taxon>Pseudomonadota</taxon>
        <taxon>Gammaproteobacteria</taxon>
        <taxon>Vibrionales</taxon>
        <taxon>Vibrionaceae</taxon>
        <taxon>Photobacterium</taxon>
    </lineage>
</organism>